<sequence length="295" mass="32298">MRNRMTAEGTSTDLQHEVPSKQLYVLFIFPTLFLVSSITLLVFLLFLTVVCALLLFHHLPLPHLPHLDVPPRALHNWKAIPAPHLRVHLQPRRIRRPPPGRLRVHGLLPAERDVARAPVDDVDRLERLVLAAHGVAHACEREPAHGRASAHRDLPVHAPPPLRRAQRPADGRVLEGSGQAGVLVVCVVEVELACEERGEERRGFGRGGGGGRRLGRLGGESVAALGARARWFGVCLGRRLSFGRGLSIVGRRLCLRPALCLGRSLSLGRSLRLAGCFRFGRDGGQLRKGLHGSGL</sequence>
<evidence type="ECO:0000313" key="2">
    <source>
        <dbReference type="Proteomes" id="UP000814140"/>
    </source>
</evidence>
<protein>
    <submittedName>
        <fullName evidence="1">Uncharacterized protein</fullName>
    </submittedName>
</protein>
<dbReference type="EMBL" id="MU277305">
    <property type="protein sequence ID" value="KAI0055199.1"/>
    <property type="molecule type" value="Genomic_DNA"/>
</dbReference>
<organism evidence="1 2">
    <name type="scientific">Artomyces pyxidatus</name>
    <dbReference type="NCBI Taxonomy" id="48021"/>
    <lineage>
        <taxon>Eukaryota</taxon>
        <taxon>Fungi</taxon>
        <taxon>Dikarya</taxon>
        <taxon>Basidiomycota</taxon>
        <taxon>Agaricomycotina</taxon>
        <taxon>Agaricomycetes</taxon>
        <taxon>Russulales</taxon>
        <taxon>Auriscalpiaceae</taxon>
        <taxon>Artomyces</taxon>
    </lineage>
</organism>
<name>A0ACB8SFN5_9AGAM</name>
<comment type="caution">
    <text evidence="1">The sequence shown here is derived from an EMBL/GenBank/DDBJ whole genome shotgun (WGS) entry which is preliminary data.</text>
</comment>
<evidence type="ECO:0000313" key="1">
    <source>
        <dbReference type="EMBL" id="KAI0055199.1"/>
    </source>
</evidence>
<keyword evidence="2" id="KW-1185">Reference proteome</keyword>
<proteinExistence type="predicted"/>
<dbReference type="Proteomes" id="UP000814140">
    <property type="component" value="Unassembled WGS sequence"/>
</dbReference>
<reference evidence="1" key="1">
    <citation type="submission" date="2021-03" db="EMBL/GenBank/DDBJ databases">
        <authorList>
            <consortium name="DOE Joint Genome Institute"/>
            <person name="Ahrendt S."/>
            <person name="Looney B.P."/>
            <person name="Miyauchi S."/>
            <person name="Morin E."/>
            <person name="Drula E."/>
            <person name="Courty P.E."/>
            <person name="Chicoki N."/>
            <person name="Fauchery L."/>
            <person name="Kohler A."/>
            <person name="Kuo A."/>
            <person name="Labutti K."/>
            <person name="Pangilinan J."/>
            <person name="Lipzen A."/>
            <person name="Riley R."/>
            <person name="Andreopoulos W."/>
            <person name="He G."/>
            <person name="Johnson J."/>
            <person name="Barry K.W."/>
            <person name="Grigoriev I.V."/>
            <person name="Nagy L."/>
            <person name="Hibbett D."/>
            <person name="Henrissat B."/>
            <person name="Matheny P.B."/>
            <person name="Labbe J."/>
            <person name="Martin F."/>
        </authorList>
    </citation>
    <scope>NUCLEOTIDE SEQUENCE</scope>
    <source>
        <strain evidence="1">HHB10654</strain>
    </source>
</reference>
<reference evidence="1" key="2">
    <citation type="journal article" date="2022" name="New Phytol.">
        <title>Evolutionary transition to the ectomycorrhizal habit in the genomes of a hyperdiverse lineage of mushroom-forming fungi.</title>
        <authorList>
            <person name="Looney B."/>
            <person name="Miyauchi S."/>
            <person name="Morin E."/>
            <person name="Drula E."/>
            <person name="Courty P.E."/>
            <person name="Kohler A."/>
            <person name="Kuo A."/>
            <person name="LaButti K."/>
            <person name="Pangilinan J."/>
            <person name="Lipzen A."/>
            <person name="Riley R."/>
            <person name="Andreopoulos W."/>
            <person name="He G."/>
            <person name="Johnson J."/>
            <person name="Nolan M."/>
            <person name="Tritt A."/>
            <person name="Barry K.W."/>
            <person name="Grigoriev I.V."/>
            <person name="Nagy L.G."/>
            <person name="Hibbett D."/>
            <person name="Henrissat B."/>
            <person name="Matheny P.B."/>
            <person name="Labbe J."/>
            <person name="Martin F.M."/>
        </authorList>
    </citation>
    <scope>NUCLEOTIDE SEQUENCE</scope>
    <source>
        <strain evidence="1">HHB10654</strain>
    </source>
</reference>
<gene>
    <name evidence="1" type="ORF">BV25DRAFT_236725</name>
</gene>
<accession>A0ACB8SFN5</accession>